<evidence type="ECO:0000313" key="5">
    <source>
        <dbReference type="EMBL" id="CAL1531705.1"/>
    </source>
</evidence>
<dbReference type="EMBL" id="CAXITT010000095">
    <property type="protein sequence ID" value="CAL1531705.1"/>
    <property type="molecule type" value="Genomic_DNA"/>
</dbReference>
<evidence type="ECO:0000256" key="1">
    <source>
        <dbReference type="ARBA" id="ARBA00022574"/>
    </source>
</evidence>
<dbReference type="PROSITE" id="PS00678">
    <property type="entry name" value="WD_REPEATS_1"/>
    <property type="match status" value="1"/>
</dbReference>
<dbReference type="PROSITE" id="PS50082">
    <property type="entry name" value="WD_REPEATS_2"/>
    <property type="match status" value="2"/>
</dbReference>
<dbReference type="GO" id="GO:0036064">
    <property type="term" value="C:ciliary basal body"/>
    <property type="evidence" value="ECO:0007669"/>
    <property type="project" value="TreeGrafter"/>
</dbReference>
<dbReference type="InterPro" id="IPR001680">
    <property type="entry name" value="WD40_rpt"/>
</dbReference>
<evidence type="ECO:0008006" key="7">
    <source>
        <dbReference type="Google" id="ProtNLM"/>
    </source>
</evidence>
<dbReference type="GO" id="GO:0007020">
    <property type="term" value="P:microtubule nucleation"/>
    <property type="evidence" value="ECO:0007669"/>
    <property type="project" value="TreeGrafter"/>
</dbReference>
<dbReference type="PANTHER" id="PTHR44414:SF1">
    <property type="entry name" value="PROTEIN NEDD1"/>
    <property type="match status" value="1"/>
</dbReference>
<dbReference type="Gene3D" id="2.130.10.10">
    <property type="entry name" value="YVTN repeat-like/Quinoprotein amine dehydrogenase"/>
    <property type="match status" value="2"/>
</dbReference>
<feature type="compositionally biased region" description="Polar residues" evidence="4">
    <location>
        <begin position="479"/>
        <end position="490"/>
    </location>
</feature>
<dbReference type="InterPro" id="IPR019775">
    <property type="entry name" value="WD40_repeat_CS"/>
</dbReference>
<dbReference type="Pfam" id="PF00400">
    <property type="entry name" value="WD40"/>
    <property type="match status" value="2"/>
</dbReference>
<keyword evidence="2" id="KW-0677">Repeat</keyword>
<feature type="region of interest" description="Disordered" evidence="4">
    <location>
        <begin position="423"/>
        <end position="513"/>
    </location>
</feature>
<dbReference type="InterPro" id="IPR052818">
    <property type="entry name" value="NEDD1_Spindle_Assembly"/>
</dbReference>
<dbReference type="SMART" id="SM00320">
    <property type="entry name" value="WD40"/>
    <property type="match status" value="6"/>
</dbReference>
<gene>
    <name evidence="5" type="ORF">GSLYS_00005800001</name>
</gene>
<dbReference type="InterPro" id="IPR036322">
    <property type="entry name" value="WD40_repeat_dom_sf"/>
</dbReference>
<dbReference type="GO" id="GO:0000278">
    <property type="term" value="P:mitotic cell cycle"/>
    <property type="evidence" value="ECO:0007669"/>
    <property type="project" value="TreeGrafter"/>
</dbReference>
<feature type="compositionally biased region" description="Polar residues" evidence="4">
    <location>
        <begin position="358"/>
        <end position="367"/>
    </location>
</feature>
<evidence type="ECO:0000313" key="6">
    <source>
        <dbReference type="Proteomes" id="UP001497497"/>
    </source>
</evidence>
<dbReference type="AlphaFoldDB" id="A0AAV2HD62"/>
<dbReference type="GO" id="GO:0005813">
    <property type="term" value="C:centrosome"/>
    <property type="evidence" value="ECO:0007669"/>
    <property type="project" value="TreeGrafter"/>
</dbReference>
<sequence length="720" mass="80024">MTYLASSGDEAKIWDAPTFSLVEQFNAHDGPINDISWSHDGNYLATCCITDKKVNLRLTKGTRSIPAHTVNLPTGCSCLDFNSYSRFLLCGCVDGAIHIWDLKTQTLKKTYSKNKYPVTAARWNWNDTYIALASENGEIILLNVVTSQVSSPLTTPSNQAINQMKYNPYRKASLVTTSNDGVVNFWDTNTRRLLHSFTNTHQAPAKDLAFSPINDFLMVSVGLDKRAVFYDVQNKSSVKTIIADHPLTSVDMMHDGSTVVVGTTRGTIFFYDMRQESTPVFSLNAHKSSVRRLSFFKKENQTHASQSSQNLSRKLPTIPATFSETHNQNTNNRTYMSSPRSTMPVTGLEIFSPLGEGNKSTSSVTDKTGSERSWMMNKSLLAGDITTGDSIFSPIRNTSHSVDSMHGTSSFLDNSIFAQVLGSAETSHSDQPHVPSVIPNHVHDTYNAGLHPILPAPMSSSPHAMTPPRGNHIQHLDKTSPSNLNPQALSKISPGLEKVSPSRQKLSPHIQRAQRLTYEDDLSVDQNLSATNGTTESGVRYDSQKYSEGVTLKSALNSSSVQKPFHHSASPASDRLLQNSSAETTTSSLRHLVHGLLNEQFQEHHEHLKSEIRLMLGQSGVANQAFPPPALQANTGSVSHQINPEIYHAEFIRNLIREELDDMKDFIHKEFWCVQVEVIKQAFHLQQQMMAGFAECSINPILLDEIERLREENARLKKTF</sequence>
<accession>A0AAV2HD62</accession>
<dbReference type="PANTHER" id="PTHR44414">
    <property type="entry name" value="PROTEIN NEDD1"/>
    <property type="match status" value="1"/>
</dbReference>
<dbReference type="Proteomes" id="UP001497497">
    <property type="component" value="Unassembled WGS sequence"/>
</dbReference>
<dbReference type="SUPFAM" id="SSF50978">
    <property type="entry name" value="WD40 repeat-like"/>
    <property type="match status" value="1"/>
</dbReference>
<feature type="region of interest" description="Disordered" evidence="4">
    <location>
        <begin position="352"/>
        <end position="371"/>
    </location>
</feature>
<dbReference type="GO" id="GO:0005814">
    <property type="term" value="C:centriole"/>
    <property type="evidence" value="ECO:0007669"/>
    <property type="project" value="TreeGrafter"/>
</dbReference>
<dbReference type="GO" id="GO:0005737">
    <property type="term" value="C:cytoplasm"/>
    <property type="evidence" value="ECO:0007669"/>
    <property type="project" value="TreeGrafter"/>
</dbReference>
<evidence type="ECO:0000256" key="4">
    <source>
        <dbReference type="SAM" id="MobiDB-lite"/>
    </source>
</evidence>
<reference evidence="5 6" key="1">
    <citation type="submission" date="2024-04" db="EMBL/GenBank/DDBJ databases">
        <authorList>
            <consortium name="Genoscope - CEA"/>
            <person name="William W."/>
        </authorList>
    </citation>
    <scope>NUCLEOTIDE SEQUENCE [LARGE SCALE GENOMIC DNA]</scope>
</reference>
<keyword evidence="6" id="KW-1185">Reference proteome</keyword>
<feature type="region of interest" description="Disordered" evidence="4">
    <location>
        <begin position="558"/>
        <end position="583"/>
    </location>
</feature>
<evidence type="ECO:0000256" key="3">
    <source>
        <dbReference type="PROSITE-ProRule" id="PRU00221"/>
    </source>
</evidence>
<dbReference type="GO" id="GO:0000922">
    <property type="term" value="C:spindle pole"/>
    <property type="evidence" value="ECO:0007669"/>
    <property type="project" value="TreeGrafter"/>
</dbReference>
<feature type="region of interest" description="Disordered" evidence="4">
    <location>
        <begin position="322"/>
        <end position="342"/>
    </location>
</feature>
<organism evidence="5 6">
    <name type="scientific">Lymnaea stagnalis</name>
    <name type="common">Great pond snail</name>
    <name type="synonym">Helix stagnalis</name>
    <dbReference type="NCBI Taxonomy" id="6523"/>
    <lineage>
        <taxon>Eukaryota</taxon>
        <taxon>Metazoa</taxon>
        <taxon>Spiralia</taxon>
        <taxon>Lophotrochozoa</taxon>
        <taxon>Mollusca</taxon>
        <taxon>Gastropoda</taxon>
        <taxon>Heterobranchia</taxon>
        <taxon>Euthyneura</taxon>
        <taxon>Panpulmonata</taxon>
        <taxon>Hygrophila</taxon>
        <taxon>Lymnaeoidea</taxon>
        <taxon>Lymnaeidae</taxon>
        <taxon>Lymnaea</taxon>
    </lineage>
</organism>
<feature type="repeat" description="WD" evidence="3">
    <location>
        <begin position="154"/>
        <end position="196"/>
    </location>
</feature>
<dbReference type="InterPro" id="IPR015943">
    <property type="entry name" value="WD40/YVTN_repeat-like_dom_sf"/>
</dbReference>
<name>A0AAV2HD62_LYMST</name>
<keyword evidence="1 3" id="KW-0853">WD repeat</keyword>
<proteinExistence type="predicted"/>
<feature type="repeat" description="WD" evidence="3">
    <location>
        <begin position="79"/>
        <end position="110"/>
    </location>
</feature>
<dbReference type="GO" id="GO:0043015">
    <property type="term" value="F:gamma-tubulin binding"/>
    <property type="evidence" value="ECO:0007669"/>
    <property type="project" value="TreeGrafter"/>
</dbReference>
<evidence type="ECO:0000256" key="2">
    <source>
        <dbReference type="ARBA" id="ARBA00022737"/>
    </source>
</evidence>
<comment type="caution">
    <text evidence="5">The sequence shown here is derived from an EMBL/GenBank/DDBJ whole genome shotgun (WGS) entry which is preliminary data.</text>
</comment>
<protein>
    <recommendedName>
        <fullName evidence="7">NEDD1</fullName>
    </recommendedName>
</protein>